<sequence length="568" mass="65193">MIEKLSLDFVRKIYNILTTGNDDVNFYCMCLQNQNREAATNNPVKFGLELIKINILCRLPFCNKRIFTKTVGKDYLSQIFVRPSICELASGMLDNSHLITDIFGSALTQIKSDDEIFAEIEKATGVKGFALLRKKYKKQSLALSEIYKKINAELKTLIDYKLELSLLKNSFLENRYIVRMIDIARCNDMKVSVVIKSIYPKDFVKHLLDKYRIGYDELIVNTVSNDVIETDDNNHTCAMSNNYDFIKRYAKMGCRQMYYRCPTVLMEHIDNPIKDEKFKMLYNTICGMNLFSGIKRMSNEYELGYMCIAPAIVGFASECVERLHNAEKMIFFCDENSIFAQTVRILSESTDKLMFFPWSALATDKYRTVAEWRKIIPEMPIFRYAKLGVLDKLMRYPISEINGDINTNELAKIMATAWIDKDSEGVKSAVKEIITDSNIVVTADHLPEKCASAEFAKVLSQIDENIVYNGITMSNYLCADSNDILPLSEIIQGNKPLLWKIDKSEKHWVYSKKIDTAILKEIYTAVCDFANDFVKYSKITDCKCKISGEDALSLYLSGIERLKNITQE</sequence>
<proteinExistence type="predicted"/>
<dbReference type="AlphaFoldDB" id="A0A2N0UNL8"/>
<evidence type="ECO:0000313" key="1">
    <source>
        <dbReference type="EMBL" id="PKD28566.1"/>
    </source>
</evidence>
<dbReference type="EMBL" id="NNSR01000061">
    <property type="protein sequence ID" value="PKD28566.1"/>
    <property type="molecule type" value="Genomic_DNA"/>
</dbReference>
<comment type="caution">
    <text evidence="1">The sequence shown here is derived from an EMBL/GenBank/DDBJ whole genome shotgun (WGS) entry which is preliminary data.</text>
</comment>
<accession>A0A2N0UNL8</accession>
<dbReference type="Proteomes" id="UP000233425">
    <property type="component" value="Unassembled WGS sequence"/>
</dbReference>
<protein>
    <submittedName>
        <fullName evidence="1">Uncharacterized protein</fullName>
    </submittedName>
</protein>
<organism evidence="1 2">
    <name type="scientific">Ruminococcus bromii</name>
    <dbReference type="NCBI Taxonomy" id="40518"/>
    <lineage>
        <taxon>Bacteria</taxon>
        <taxon>Bacillati</taxon>
        <taxon>Bacillota</taxon>
        <taxon>Clostridia</taxon>
        <taxon>Eubacteriales</taxon>
        <taxon>Oscillospiraceae</taxon>
        <taxon>Ruminococcus</taxon>
    </lineage>
</organism>
<evidence type="ECO:0000313" key="2">
    <source>
        <dbReference type="Proteomes" id="UP000233425"/>
    </source>
</evidence>
<gene>
    <name evidence="1" type="ORF">RBATCC27255_01219</name>
</gene>
<dbReference type="RefSeq" id="WP_101029217.1">
    <property type="nucleotide sequence ID" value="NZ_CABMMZ010000061.1"/>
</dbReference>
<keyword evidence="2" id="KW-1185">Reference proteome</keyword>
<reference evidence="1" key="1">
    <citation type="journal article" date="2018" name="Environ. Microbiol.">
        <title>Sporulation capability and amylosome conservation among diverse human colonic and rumen isolates of the keystone starch-degrader Ruminococcus bromii.</title>
        <authorList>
            <person name="Mukhopadhya I."/>
            <person name="Morais S."/>
            <person name="Laverde-Gomez J."/>
            <person name="Sheridan P.O."/>
            <person name="Walker A.W."/>
            <person name="Kelly W."/>
            <person name="Klieve A.V."/>
            <person name="Ouwerkerk D."/>
            <person name="Duncan S.H."/>
            <person name="Louis P."/>
            <person name="Koropatkin N."/>
            <person name="Cockburn D."/>
            <person name="Kibler R."/>
            <person name="Cooper P.J."/>
            <person name="Sandoval C."/>
            <person name="Crost E."/>
            <person name="Juge N."/>
            <person name="Bayer E.A."/>
            <person name="Flint H.J."/>
        </authorList>
    </citation>
    <scope>NUCLEOTIDE SEQUENCE [LARGE SCALE GENOMIC DNA]</scope>
    <source>
        <strain evidence="1">ATCC 27255</strain>
    </source>
</reference>
<name>A0A2N0UNL8_9FIRM</name>